<dbReference type="AlphaFoldDB" id="A0A930YG64"/>
<reference evidence="2" key="1">
    <citation type="submission" date="2020-11" db="EMBL/GenBank/DDBJ databases">
        <title>Nocardioides sp. nov., isolated from Soil of Cynanchum wilfordii Hemsley rhizosphere.</title>
        <authorList>
            <person name="Lee J.-S."/>
            <person name="Suh M.K."/>
            <person name="Kim J.-S."/>
        </authorList>
    </citation>
    <scope>NUCLEOTIDE SEQUENCE</scope>
    <source>
        <strain evidence="2">KCTC 19275</strain>
    </source>
</reference>
<dbReference type="Proteomes" id="UP000640489">
    <property type="component" value="Unassembled WGS sequence"/>
</dbReference>
<protein>
    <recommendedName>
        <fullName evidence="1">DUF6916 domain-containing protein</fullName>
    </recommendedName>
</protein>
<evidence type="ECO:0000313" key="3">
    <source>
        <dbReference type="Proteomes" id="UP000640489"/>
    </source>
</evidence>
<organism evidence="2 3">
    <name type="scientific">Nocardioides islandensis</name>
    <dbReference type="NCBI Taxonomy" id="433663"/>
    <lineage>
        <taxon>Bacteria</taxon>
        <taxon>Bacillati</taxon>
        <taxon>Actinomycetota</taxon>
        <taxon>Actinomycetes</taxon>
        <taxon>Propionibacteriales</taxon>
        <taxon>Nocardioidaceae</taxon>
        <taxon>Nocardioides</taxon>
    </lineage>
</organism>
<gene>
    <name evidence="2" type="ORF">ISU07_21210</name>
</gene>
<feature type="domain" description="DUF6916" evidence="1">
    <location>
        <begin position="13"/>
        <end position="100"/>
    </location>
</feature>
<evidence type="ECO:0000259" key="1">
    <source>
        <dbReference type="Pfam" id="PF21880"/>
    </source>
</evidence>
<dbReference type="EMBL" id="JADKPN010000017">
    <property type="protein sequence ID" value="MBF4765657.1"/>
    <property type="molecule type" value="Genomic_DNA"/>
</dbReference>
<accession>A0A930YG64</accession>
<sequence length="107" mass="11607">MTMTPIRRHMEPTYSGLRPLLGSEVTVSASVLDGGGVVPLTLEYLSDPVSWGGAMTYSLRLTGPVDARLSPGRYEVVHAACSFVLSLFPVADEVLHVHYESYLSEPV</sequence>
<dbReference type="RefSeq" id="WP_194708838.1">
    <property type="nucleotide sequence ID" value="NZ_JADKPN010000017.1"/>
</dbReference>
<keyword evidence="3" id="KW-1185">Reference proteome</keyword>
<proteinExistence type="predicted"/>
<dbReference type="Pfam" id="PF21880">
    <property type="entry name" value="DUF6916"/>
    <property type="match status" value="1"/>
</dbReference>
<name>A0A930YG64_9ACTN</name>
<comment type="caution">
    <text evidence="2">The sequence shown here is derived from an EMBL/GenBank/DDBJ whole genome shotgun (WGS) entry which is preliminary data.</text>
</comment>
<evidence type="ECO:0000313" key="2">
    <source>
        <dbReference type="EMBL" id="MBF4765657.1"/>
    </source>
</evidence>
<dbReference type="InterPro" id="IPR054209">
    <property type="entry name" value="DUF6916"/>
</dbReference>